<evidence type="ECO:0000313" key="10">
    <source>
        <dbReference type="Proteomes" id="UP001500236"/>
    </source>
</evidence>
<dbReference type="PROSITE" id="PS00622">
    <property type="entry name" value="HTH_LUXR_1"/>
    <property type="match status" value="1"/>
</dbReference>
<dbReference type="Pfam" id="PF00072">
    <property type="entry name" value="Response_reg"/>
    <property type="match status" value="1"/>
</dbReference>
<gene>
    <name evidence="9" type="ORF">GCM10010529_24240</name>
</gene>
<keyword evidence="1 5" id="KW-0597">Phosphoprotein</keyword>
<dbReference type="InterPro" id="IPR011006">
    <property type="entry name" value="CheY-like_superfamily"/>
</dbReference>
<feature type="region of interest" description="Disordered" evidence="6">
    <location>
        <begin position="1"/>
        <end position="22"/>
    </location>
</feature>
<evidence type="ECO:0000256" key="6">
    <source>
        <dbReference type="SAM" id="MobiDB-lite"/>
    </source>
</evidence>
<accession>A0ABP6M4P1</accession>
<dbReference type="SUPFAM" id="SSF46894">
    <property type="entry name" value="C-terminal effector domain of the bipartite response regulators"/>
    <property type="match status" value="1"/>
</dbReference>
<feature type="domain" description="Response regulatory" evidence="8">
    <location>
        <begin position="28"/>
        <end position="143"/>
    </location>
</feature>
<name>A0ABP6M4P1_9MICC</name>
<feature type="domain" description="HTH luxR-type" evidence="7">
    <location>
        <begin position="186"/>
        <end position="251"/>
    </location>
</feature>
<evidence type="ECO:0000256" key="5">
    <source>
        <dbReference type="PROSITE-ProRule" id="PRU00169"/>
    </source>
</evidence>
<evidence type="ECO:0000259" key="8">
    <source>
        <dbReference type="PROSITE" id="PS50110"/>
    </source>
</evidence>
<evidence type="ECO:0000259" key="7">
    <source>
        <dbReference type="PROSITE" id="PS50043"/>
    </source>
</evidence>
<dbReference type="RefSeq" id="WP_344744652.1">
    <property type="nucleotide sequence ID" value="NZ_BAAAVT010000016.1"/>
</dbReference>
<evidence type="ECO:0000256" key="4">
    <source>
        <dbReference type="ARBA" id="ARBA00023163"/>
    </source>
</evidence>
<dbReference type="Proteomes" id="UP001500236">
    <property type="component" value="Unassembled WGS sequence"/>
</dbReference>
<dbReference type="InterPro" id="IPR016032">
    <property type="entry name" value="Sig_transdc_resp-reg_C-effctor"/>
</dbReference>
<dbReference type="InterPro" id="IPR039420">
    <property type="entry name" value="WalR-like"/>
</dbReference>
<dbReference type="PANTHER" id="PTHR43214">
    <property type="entry name" value="TWO-COMPONENT RESPONSE REGULATOR"/>
    <property type="match status" value="1"/>
</dbReference>
<dbReference type="CDD" id="cd17535">
    <property type="entry name" value="REC_NarL-like"/>
    <property type="match status" value="1"/>
</dbReference>
<dbReference type="PROSITE" id="PS50110">
    <property type="entry name" value="RESPONSE_REGULATORY"/>
    <property type="match status" value="1"/>
</dbReference>
<reference evidence="10" key="1">
    <citation type="journal article" date="2019" name="Int. J. Syst. Evol. Microbiol.">
        <title>The Global Catalogue of Microorganisms (GCM) 10K type strain sequencing project: providing services to taxonomists for standard genome sequencing and annotation.</title>
        <authorList>
            <consortium name="The Broad Institute Genomics Platform"/>
            <consortium name="The Broad Institute Genome Sequencing Center for Infectious Disease"/>
            <person name="Wu L."/>
            <person name="Ma J."/>
        </authorList>
    </citation>
    <scope>NUCLEOTIDE SEQUENCE [LARGE SCALE GENOMIC DNA]</scope>
    <source>
        <strain evidence="10">JCM 14309</strain>
    </source>
</reference>
<evidence type="ECO:0000256" key="3">
    <source>
        <dbReference type="ARBA" id="ARBA00023125"/>
    </source>
</evidence>
<dbReference type="InterPro" id="IPR001789">
    <property type="entry name" value="Sig_transdc_resp-reg_receiver"/>
</dbReference>
<dbReference type="SUPFAM" id="SSF52172">
    <property type="entry name" value="CheY-like"/>
    <property type="match status" value="1"/>
</dbReference>
<dbReference type="InterPro" id="IPR058245">
    <property type="entry name" value="NreC/VraR/RcsB-like_REC"/>
</dbReference>
<dbReference type="Gene3D" id="3.40.50.2300">
    <property type="match status" value="1"/>
</dbReference>
<sequence>MTPPHDMSPSETFPQQPPDAAASGDTVRVLLADDQPLLLQGIATILDAQPDLAVVGTASSGQEAVEMADRLRPDVICMDIEMPGVDGIEATARVRGAGTAEVIMLTTFNREDYLLRALQAGASGFLLKTASPEQLAEGIRTVAAGEALLAPEVTRSLIRRAVSSGGLSSVPDGASADDLGGRESRAGTVPDPLSDREVEVLRLAARGLSNAEIGAQLFIGAETVKTHMSRVLAKLHLRNRVEAVAYAYQHRIVTPDADPA</sequence>
<dbReference type="InterPro" id="IPR000792">
    <property type="entry name" value="Tscrpt_reg_LuxR_C"/>
</dbReference>
<organism evidence="9 10">
    <name type="scientific">Nesterenkonia aethiopica</name>
    <dbReference type="NCBI Taxonomy" id="269144"/>
    <lineage>
        <taxon>Bacteria</taxon>
        <taxon>Bacillati</taxon>
        <taxon>Actinomycetota</taxon>
        <taxon>Actinomycetes</taxon>
        <taxon>Micrococcales</taxon>
        <taxon>Micrococcaceae</taxon>
        <taxon>Nesterenkonia</taxon>
    </lineage>
</organism>
<keyword evidence="2" id="KW-0805">Transcription regulation</keyword>
<dbReference type="CDD" id="cd06170">
    <property type="entry name" value="LuxR_C_like"/>
    <property type="match status" value="1"/>
</dbReference>
<evidence type="ECO:0000313" key="9">
    <source>
        <dbReference type="EMBL" id="GAA3071157.1"/>
    </source>
</evidence>
<keyword evidence="10" id="KW-1185">Reference proteome</keyword>
<feature type="modified residue" description="4-aspartylphosphate" evidence="5">
    <location>
        <position position="79"/>
    </location>
</feature>
<dbReference type="EMBL" id="BAAAVT010000016">
    <property type="protein sequence ID" value="GAA3071157.1"/>
    <property type="molecule type" value="Genomic_DNA"/>
</dbReference>
<dbReference type="PROSITE" id="PS50043">
    <property type="entry name" value="HTH_LUXR_2"/>
    <property type="match status" value="1"/>
</dbReference>
<dbReference type="PANTHER" id="PTHR43214:SF24">
    <property type="entry name" value="TRANSCRIPTIONAL REGULATORY PROTEIN NARL-RELATED"/>
    <property type="match status" value="1"/>
</dbReference>
<evidence type="ECO:0000256" key="2">
    <source>
        <dbReference type="ARBA" id="ARBA00023015"/>
    </source>
</evidence>
<dbReference type="PRINTS" id="PR00038">
    <property type="entry name" value="HTHLUXR"/>
</dbReference>
<comment type="caution">
    <text evidence="9">The sequence shown here is derived from an EMBL/GenBank/DDBJ whole genome shotgun (WGS) entry which is preliminary data.</text>
</comment>
<keyword evidence="4" id="KW-0804">Transcription</keyword>
<proteinExistence type="predicted"/>
<evidence type="ECO:0000256" key="1">
    <source>
        <dbReference type="ARBA" id="ARBA00022553"/>
    </source>
</evidence>
<dbReference type="SMART" id="SM00421">
    <property type="entry name" value="HTH_LUXR"/>
    <property type="match status" value="1"/>
</dbReference>
<dbReference type="SMART" id="SM00448">
    <property type="entry name" value="REC"/>
    <property type="match status" value="1"/>
</dbReference>
<feature type="region of interest" description="Disordered" evidence="6">
    <location>
        <begin position="164"/>
        <end position="191"/>
    </location>
</feature>
<dbReference type="Pfam" id="PF00196">
    <property type="entry name" value="GerE"/>
    <property type="match status" value="1"/>
</dbReference>
<protein>
    <submittedName>
        <fullName evidence="9">Response regulator transcription factor</fullName>
    </submittedName>
</protein>
<keyword evidence="3" id="KW-0238">DNA-binding</keyword>